<proteinExistence type="inferred from homology"/>
<dbReference type="GO" id="GO:0010181">
    <property type="term" value="F:FMN binding"/>
    <property type="evidence" value="ECO:0007669"/>
    <property type="project" value="UniProtKB-UniRule"/>
</dbReference>
<dbReference type="NCBIfam" id="NF006739">
    <property type="entry name" value="PRK09267.1-5"/>
    <property type="match status" value="1"/>
</dbReference>
<evidence type="ECO:0000256" key="8">
    <source>
        <dbReference type="PIRNR" id="PIRNR038996"/>
    </source>
</evidence>
<comment type="similarity">
    <text evidence="2 8">Belongs to the flavodoxin family.</text>
</comment>
<dbReference type="NCBIfam" id="TIGR01752">
    <property type="entry name" value="flav_long"/>
    <property type="match status" value="1"/>
</dbReference>
<evidence type="ECO:0000256" key="3">
    <source>
        <dbReference type="ARBA" id="ARBA00022448"/>
    </source>
</evidence>
<dbReference type="Gene3D" id="3.40.50.360">
    <property type="match status" value="1"/>
</dbReference>
<keyword evidence="7" id="KW-0535">Nitrogen fixation</keyword>
<dbReference type="InterPro" id="IPR001094">
    <property type="entry name" value="Flavdoxin-like"/>
</dbReference>
<comment type="function">
    <text evidence="8">Low-potential electron donor to a number of redox enzymes.</text>
</comment>
<dbReference type="Pfam" id="PF00258">
    <property type="entry name" value="Flavodoxin_1"/>
    <property type="match status" value="1"/>
</dbReference>
<keyword evidence="3 8" id="KW-0813">Transport</keyword>
<keyword evidence="5 8" id="KW-0288">FMN</keyword>
<dbReference type="InterPro" id="IPR029039">
    <property type="entry name" value="Flavoprotein-like_sf"/>
</dbReference>
<accession>A0A401LQZ3</accession>
<dbReference type="PANTHER" id="PTHR42809">
    <property type="entry name" value="FLAVODOXIN 2"/>
    <property type="match status" value="1"/>
</dbReference>
<dbReference type="AlphaFoldDB" id="A0A401LQZ3"/>
<comment type="caution">
    <text evidence="10">The sequence shown here is derived from an EMBL/GenBank/DDBJ whole genome shotgun (WGS) entry which is preliminary data.</text>
</comment>
<evidence type="ECO:0000313" key="11">
    <source>
        <dbReference type="Proteomes" id="UP000288079"/>
    </source>
</evidence>
<evidence type="ECO:0000256" key="6">
    <source>
        <dbReference type="ARBA" id="ARBA00022982"/>
    </source>
</evidence>
<dbReference type="PROSITE" id="PS50902">
    <property type="entry name" value="FLAVODOXIN_LIKE"/>
    <property type="match status" value="1"/>
</dbReference>
<organism evidence="10 11">
    <name type="scientific">Bacteroides faecalis</name>
    <dbReference type="NCBI Taxonomy" id="2447885"/>
    <lineage>
        <taxon>Bacteria</taxon>
        <taxon>Pseudomonadati</taxon>
        <taxon>Bacteroidota</taxon>
        <taxon>Bacteroidia</taxon>
        <taxon>Bacteroidales</taxon>
        <taxon>Bacteroidaceae</taxon>
        <taxon>Bacteroides</taxon>
    </lineage>
</organism>
<dbReference type="OrthoDB" id="9790745at2"/>
<dbReference type="NCBIfam" id="NF006738">
    <property type="entry name" value="PRK09267.1-4"/>
    <property type="match status" value="1"/>
</dbReference>
<dbReference type="RefSeq" id="WP_125040145.1">
    <property type="nucleotide sequence ID" value="NZ_BHWB01000002.1"/>
</dbReference>
<evidence type="ECO:0000256" key="5">
    <source>
        <dbReference type="ARBA" id="ARBA00022643"/>
    </source>
</evidence>
<keyword evidence="4 8" id="KW-0285">Flavoprotein</keyword>
<dbReference type="InterPro" id="IPR010086">
    <property type="entry name" value="Flavodoxin_lc"/>
</dbReference>
<evidence type="ECO:0000256" key="7">
    <source>
        <dbReference type="ARBA" id="ARBA00023231"/>
    </source>
</evidence>
<evidence type="ECO:0000259" key="9">
    <source>
        <dbReference type="PROSITE" id="PS50902"/>
    </source>
</evidence>
<evidence type="ECO:0000256" key="2">
    <source>
        <dbReference type="ARBA" id="ARBA00005267"/>
    </source>
</evidence>
<dbReference type="Proteomes" id="UP000288079">
    <property type="component" value="Unassembled WGS sequence"/>
</dbReference>
<evidence type="ECO:0000256" key="1">
    <source>
        <dbReference type="ARBA" id="ARBA00001917"/>
    </source>
</evidence>
<dbReference type="PROSITE" id="PS00201">
    <property type="entry name" value="FLAVODOXIN"/>
    <property type="match status" value="1"/>
</dbReference>
<comment type="cofactor">
    <cofactor evidence="1 8">
        <name>FMN</name>
        <dbReference type="ChEBI" id="CHEBI:58210"/>
    </cofactor>
</comment>
<dbReference type="EMBL" id="BHWB01000002">
    <property type="protein sequence ID" value="GCB33857.1"/>
    <property type="molecule type" value="Genomic_DNA"/>
</dbReference>
<dbReference type="GO" id="GO:0009055">
    <property type="term" value="F:electron transfer activity"/>
    <property type="evidence" value="ECO:0007669"/>
    <property type="project" value="UniProtKB-UniRule"/>
</dbReference>
<dbReference type="InterPro" id="IPR050619">
    <property type="entry name" value="Flavodoxin"/>
</dbReference>
<keyword evidence="11" id="KW-1185">Reference proteome</keyword>
<gene>
    <name evidence="10" type="ORF">KGMB02408_08020</name>
</gene>
<feature type="domain" description="Flavodoxin-like" evidence="9">
    <location>
        <begin position="4"/>
        <end position="164"/>
    </location>
</feature>
<reference evidence="10 11" key="1">
    <citation type="submission" date="2018-10" db="EMBL/GenBank/DDBJ databases">
        <title>Draft Genome Sequence of Bacteroides sp. KCTC 15687.</title>
        <authorList>
            <person name="Yu S.Y."/>
            <person name="Kim J.S."/>
            <person name="Oh B.S."/>
            <person name="Park S.H."/>
            <person name="Kang S.W."/>
            <person name="Park J.E."/>
            <person name="Choi S.H."/>
            <person name="Han K.I."/>
            <person name="Lee K.C."/>
            <person name="Eom M.K."/>
            <person name="Suh M.K."/>
            <person name="Lee D.H."/>
            <person name="Yoon H."/>
            <person name="Kim B."/>
            <person name="Yang S.J."/>
            <person name="Lee J.S."/>
            <person name="Lee J.H."/>
        </authorList>
    </citation>
    <scope>NUCLEOTIDE SEQUENCE [LARGE SCALE GENOMIC DNA]</scope>
    <source>
        <strain evidence="10 11">KCTC 15687</strain>
    </source>
</reference>
<name>A0A401LQZ3_9BACE</name>
<keyword evidence="6 8" id="KW-0249">Electron transport</keyword>
<dbReference type="InterPro" id="IPR008254">
    <property type="entry name" value="Flavodoxin/NO_synth"/>
</dbReference>
<dbReference type="PIRSF" id="PIRSF038996">
    <property type="entry name" value="FldA"/>
    <property type="match status" value="1"/>
</dbReference>
<protein>
    <recommendedName>
        <fullName evidence="8">Flavodoxin</fullName>
    </recommendedName>
</protein>
<dbReference type="PANTHER" id="PTHR42809:SF1">
    <property type="entry name" value="FLAVODOXIN 1"/>
    <property type="match status" value="1"/>
</dbReference>
<evidence type="ECO:0000256" key="4">
    <source>
        <dbReference type="ARBA" id="ARBA00022630"/>
    </source>
</evidence>
<dbReference type="PRINTS" id="PR00369">
    <property type="entry name" value="FLAVODOXIN"/>
</dbReference>
<dbReference type="InterPro" id="IPR001226">
    <property type="entry name" value="Flavodoxin_CS"/>
</dbReference>
<sequence>MNKIGVFYGSTTGTTEDVARQIAEKLNVPSGHIYDVSKITEDLIREYDVLVLGTSTWGVGELQDDWYDGVKILKQCDLSHKYVALFGCGDSDSYCDTFCDGIGILYEELKDTNCKFCGTTDTTGYTFDSSIAVVNGKFIGLPIDEVNEDSKTAERISKWVEQVKLEIS</sequence>
<dbReference type="SUPFAM" id="SSF52218">
    <property type="entry name" value="Flavoproteins"/>
    <property type="match status" value="1"/>
</dbReference>
<evidence type="ECO:0000313" key="10">
    <source>
        <dbReference type="EMBL" id="GCB33857.1"/>
    </source>
</evidence>